<name>A0A0A0JA44_9MICO</name>
<dbReference type="EMBL" id="AVPJ01000003">
    <property type="protein sequence ID" value="KGN33654.1"/>
    <property type="molecule type" value="Genomic_DNA"/>
</dbReference>
<dbReference type="PANTHER" id="PTHR10509">
    <property type="entry name" value="O-METHYLTRANSFERASE-RELATED"/>
    <property type="match status" value="1"/>
</dbReference>
<dbReference type="InterPro" id="IPR029063">
    <property type="entry name" value="SAM-dependent_MTases_sf"/>
</dbReference>
<dbReference type="InterPro" id="IPR050362">
    <property type="entry name" value="Cation-dep_OMT"/>
</dbReference>
<reference evidence="4 5" key="1">
    <citation type="submission" date="2013-08" db="EMBL/GenBank/DDBJ databases">
        <title>The genome sequence of Knoellia sinensis.</title>
        <authorList>
            <person name="Zhu W."/>
            <person name="Wang G."/>
        </authorList>
    </citation>
    <scope>NUCLEOTIDE SEQUENCE [LARGE SCALE GENOMIC DNA]</scope>
    <source>
        <strain evidence="4 5">KCTC 19936</strain>
    </source>
</reference>
<gene>
    <name evidence="4" type="ORF">N802_07495</name>
</gene>
<dbReference type="InterPro" id="IPR002935">
    <property type="entry name" value="SAM_O-MeTrfase"/>
</dbReference>
<comment type="caution">
    <text evidence="4">The sequence shown here is derived from an EMBL/GenBank/DDBJ whole genome shotgun (WGS) entry which is preliminary data.</text>
</comment>
<dbReference type="RefSeq" id="WP_035913097.1">
    <property type="nucleotide sequence ID" value="NZ_AVPJ01000003.1"/>
</dbReference>
<evidence type="ECO:0000256" key="3">
    <source>
        <dbReference type="ARBA" id="ARBA00022691"/>
    </source>
</evidence>
<protein>
    <submittedName>
        <fullName evidence="4">Methyltransferase</fullName>
    </submittedName>
</protein>
<dbReference type="STRING" id="1385520.N802_07495"/>
<evidence type="ECO:0000256" key="2">
    <source>
        <dbReference type="ARBA" id="ARBA00022679"/>
    </source>
</evidence>
<keyword evidence="1 4" id="KW-0489">Methyltransferase</keyword>
<dbReference type="GO" id="GO:0008171">
    <property type="term" value="F:O-methyltransferase activity"/>
    <property type="evidence" value="ECO:0007669"/>
    <property type="project" value="InterPro"/>
</dbReference>
<dbReference type="GO" id="GO:0032259">
    <property type="term" value="P:methylation"/>
    <property type="evidence" value="ECO:0007669"/>
    <property type="project" value="UniProtKB-KW"/>
</dbReference>
<dbReference type="CDD" id="cd02440">
    <property type="entry name" value="AdoMet_MTases"/>
    <property type="match status" value="1"/>
</dbReference>
<keyword evidence="3" id="KW-0949">S-adenosyl-L-methionine</keyword>
<evidence type="ECO:0000256" key="1">
    <source>
        <dbReference type="ARBA" id="ARBA00022603"/>
    </source>
</evidence>
<dbReference type="OrthoDB" id="4774874at2"/>
<dbReference type="GO" id="GO:0008757">
    <property type="term" value="F:S-adenosylmethionine-dependent methyltransferase activity"/>
    <property type="evidence" value="ECO:0007669"/>
    <property type="project" value="TreeGrafter"/>
</dbReference>
<evidence type="ECO:0000313" key="5">
    <source>
        <dbReference type="Proteomes" id="UP000030002"/>
    </source>
</evidence>
<keyword evidence="5" id="KW-1185">Reference proteome</keyword>
<proteinExistence type="predicted"/>
<dbReference type="Proteomes" id="UP000030002">
    <property type="component" value="Unassembled WGS sequence"/>
</dbReference>
<dbReference type="SUPFAM" id="SSF53335">
    <property type="entry name" value="S-adenosyl-L-methionine-dependent methyltransferases"/>
    <property type="match status" value="1"/>
</dbReference>
<keyword evidence="2 4" id="KW-0808">Transferase</keyword>
<accession>A0A0A0JA44</accession>
<organism evidence="4 5">
    <name type="scientific">Knoellia sinensis KCTC 19936</name>
    <dbReference type="NCBI Taxonomy" id="1385520"/>
    <lineage>
        <taxon>Bacteria</taxon>
        <taxon>Bacillati</taxon>
        <taxon>Actinomycetota</taxon>
        <taxon>Actinomycetes</taxon>
        <taxon>Micrococcales</taxon>
        <taxon>Intrasporangiaceae</taxon>
        <taxon>Knoellia</taxon>
    </lineage>
</organism>
<sequence length="211" mass="22461">MSTLKPASWSYAEDFVPEPEVIEQARARGLAFDSAMPVGTGAGAALRMLAAAIAAKHVIEVGTGSGTSGLWLLAGMPEDGVLTTIDISPEHQKAAREAYAEAGYPSQRTRVISGRATDVLPRMTDGAYDMVVIDADKASYPDYVEHGIRLLRSGGVLALDNMLWHDKVADPAARDAETTTLRDLGKTLRDDDALLPALLPVSDGLFVAVKR</sequence>
<dbReference type="Pfam" id="PF01596">
    <property type="entry name" value="Methyltransf_3"/>
    <property type="match status" value="1"/>
</dbReference>
<dbReference type="PANTHER" id="PTHR10509:SF85">
    <property type="entry name" value="O-METHYLTRANSFERASE RV1220C-RELATED"/>
    <property type="match status" value="1"/>
</dbReference>
<dbReference type="Gene3D" id="3.40.50.150">
    <property type="entry name" value="Vaccinia Virus protein VP39"/>
    <property type="match status" value="1"/>
</dbReference>
<dbReference type="AlphaFoldDB" id="A0A0A0JA44"/>
<evidence type="ECO:0000313" key="4">
    <source>
        <dbReference type="EMBL" id="KGN33654.1"/>
    </source>
</evidence>
<dbReference type="PROSITE" id="PS51682">
    <property type="entry name" value="SAM_OMT_I"/>
    <property type="match status" value="1"/>
</dbReference>
<dbReference type="eggNOG" id="COG4122">
    <property type="taxonomic scope" value="Bacteria"/>
</dbReference>